<comment type="similarity">
    <text evidence="2">Belongs to the cation diffusion facilitator (CDF) transporter (TC 2.A.4) family.</text>
</comment>
<evidence type="ECO:0000256" key="5">
    <source>
        <dbReference type="ARBA" id="ARBA00022989"/>
    </source>
</evidence>
<reference evidence="10 11" key="1">
    <citation type="submission" date="2015-01" db="EMBL/GenBank/DDBJ databases">
        <title>Draft genome sequence of Pedobacter sp. NL19 isolated from sludge of an effluent treatment pond in an abandoned uranium mine.</title>
        <authorList>
            <person name="Santos T."/>
            <person name="Caetano T."/>
            <person name="Covas C."/>
            <person name="Cruz A."/>
            <person name="Mendo S."/>
        </authorList>
    </citation>
    <scope>NUCLEOTIDE SEQUENCE [LARGE SCALE GENOMIC DNA]</scope>
    <source>
        <strain evidence="10 11">NL19</strain>
    </source>
</reference>
<dbReference type="GO" id="GO:0005886">
    <property type="term" value="C:plasma membrane"/>
    <property type="evidence" value="ECO:0007669"/>
    <property type="project" value="TreeGrafter"/>
</dbReference>
<dbReference type="InterPro" id="IPR027470">
    <property type="entry name" value="Cation_efflux_CTD"/>
</dbReference>
<dbReference type="InterPro" id="IPR058533">
    <property type="entry name" value="Cation_efflux_TM"/>
</dbReference>
<dbReference type="GO" id="GO:0015086">
    <property type="term" value="F:cadmium ion transmembrane transporter activity"/>
    <property type="evidence" value="ECO:0007669"/>
    <property type="project" value="TreeGrafter"/>
</dbReference>
<dbReference type="GO" id="GO:0006882">
    <property type="term" value="P:intracellular zinc ion homeostasis"/>
    <property type="evidence" value="ECO:0007669"/>
    <property type="project" value="TreeGrafter"/>
</dbReference>
<feature type="domain" description="Cation efflux protein cytoplasmic" evidence="9">
    <location>
        <begin position="223"/>
        <end position="293"/>
    </location>
</feature>
<keyword evidence="11" id="KW-1185">Reference proteome</keyword>
<dbReference type="InterPro" id="IPR050291">
    <property type="entry name" value="CDF_Transporter"/>
</dbReference>
<dbReference type="PANTHER" id="PTHR43840">
    <property type="entry name" value="MITOCHONDRIAL METAL TRANSPORTER 1-RELATED"/>
    <property type="match status" value="1"/>
</dbReference>
<keyword evidence="6 7" id="KW-0472">Membrane</keyword>
<keyword evidence="4 7" id="KW-0812">Transmembrane</keyword>
<dbReference type="AlphaFoldDB" id="A0A0D0GNG7"/>
<feature type="domain" description="Cation efflux protein cytoplasmic" evidence="9">
    <location>
        <begin position="315"/>
        <end position="372"/>
    </location>
</feature>
<evidence type="ECO:0000259" key="9">
    <source>
        <dbReference type="Pfam" id="PF16916"/>
    </source>
</evidence>
<organism evidence="10 11">
    <name type="scientific">Pedobacter lusitanus</name>
    <dbReference type="NCBI Taxonomy" id="1503925"/>
    <lineage>
        <taxon>Bacteria</taxon>
        <taxon>Pseudomonadati</taxon>
        <taxon>Bacteroidota</taxon>
        <taxon>Sphingobacteriia</taxon>
        <taxon>Sphingobacteriales</taxon>
        <taxon>Sphingobacteriaceae</taxon>
        <taxon>Pedobacter</taxon>
    </lineage>
</organism>
<evidence type="ECO:0008006" key="12">
    <source>
        <dbReference type="Google" id="ProtNLM"/>
    </source>
</evidence>
<accession>A0A0D0GNG7</accession>
<evidence type="ECO:0000256" key="6">
    <source>
        <dbReference type="ARBA" id="ARBA00023136"/>
    </source>
</evidence>
<dbReference type="GO" id="GO:0015341">
    <property type="term" value="F:zinc efflux antiporter activity"/>
    <property type="evidence" value="ECO:0007669"/>
    <property type="project" value="TreeGrafter"/>
</dbReference>
<dbReference type="RefSeq" id="WP_041877585.1">
    <property type="nucleotide sequence ID" value="NZ_CP157278.1"/>
</dbReference>
<dbReference type="Pfam" id="PF01545">
    <property type="entry name" value="Cation_efflux"/>
    <property type="match status" value="1"/>
</dbReference>
<dbReference type="GO" id="GO:0015093">
    <property type="term" value="F:ferrous iron transmembrane transporter activity"/>
    <property type="evidence" value="ECO:0007669"/>
    <property type="project" value="TreeGrafter"/>
</dbReference>
<evidence type="ECO:0000256" key="1">
    <source>
        <dbReference type="ARBA" id="ARBA00004141"/>
    </source>
</evidence>
<feature type="transmembrane region" description="Helical" evidence="7">
    <location>
        <begin position="159"/>
        <end position="180"/>
    </location>
</feature>
<gene>
    <name evidence="10" type="ORF">TH53_01180</name>
</gene>
<dbReference type="Proteomes" id="UP000032049">
    <property type="component" value="Unassembled WGS sequence"/>
</dbReference>
<evidence type="ECO:0000256" key="4">
    <source>
        <dbReference type="ARBA" id="ARBA00022692"/>
    </source>
</evidence>
<keyword evidence="3" id="KW-0813">Transport</keyword>
<dbReference type="Gene3D" id="1.20.1510.10">
    <property type="entry name" value="Cation efflux protein transmembrane domain"/>
    <property type="match status" value="1"/>
</dbReference>
<sequence length="470" mass="51853">MIQSKRLITTISVISSAGLSALKFIVGIATGSLGLIAEGAHSLLDLFSTLITFVVVRVSALPPDENHPYGHERAESLGALGGMVLLAVTAIWILYHSISKIIWYPGAPEVTVWSFAIIIISLLVDFWRVRSLNEAAAHYNSPSLASDAEHFSNDLLGSLAVLAGLFVIFLSRYIALPIWLVNRIDAIAALGVAFAALKSFWNIGSQAVRSLMDNIPKELIPGLNKLIEEQKGVIPDTVKTKIRYVGNIPYAEVVIGINRELNFEKVHQLTDQIEKVLTKELGTDAVIIIHPEPKAAADEPYAVTVHAIADRLGLKIHNLHVYLVEQKIWLELDMEVSGQLNLAQAHVASEKLEKAIIKEFKSPVHIKVHLEPLNEKPYPAQIDYELKNEIQKITQSIDKDVILEDVLTTGYGIVLTLTLPLPDEMALVEVHSAMSAIERKIRAQVLDVAKIHIDPEPMSRQVAKGRTFNH</sequence>
<evidence type="ECO:0000313" key="11">
    <source>
        <dbReference type="Proteomes" id="UP000032049"/>
    </source>
</evidence>
<dbReference type="PANTHER" id="PTHR43840:SF15">
    <property type="entry name" value="MITOCHONDRIAL METAL TRANSPORTER 1-RELATED"/>
    <property type="match status" value="1"/>
</dbReference>
<feature type="domain" description="Cation efflux protein transmembrane" evidence="8">
    <location>
        <begin position="10"/>
        <end position="212"/>
    </location>
</feature>
<evidence type="ECO:0000256" key="2">
    <source>
        <dbReference type="ARBA" id="ARBA00008114"/>
    </source>
</evidence>
<comment type="caution">
    <text evidence="10">The sequence shown here is derived from an EMBL/GenBank/DDBJ whole genome shotgun (WGS) entry which is preliminary data.</text>
</comment>
<keyword evidence="5 7" id="KW-1133">Transmembrane helix</keyword>
<name>A0A0D0GNG7_9SPHI</name>
<dbReference type="Gene3D" id="3.30.70.1350">
    <property type="entry name" value="Cation efflux protein, cytoplasmic domain"/>
    <property type="match status" value="3"/>
</dbReference>
<evidence type="ECO:0000256" key="3">
    <source>
        <dbReference type="ARBA" id="ARBA00022448"/>
    </source>
</evidence>
<dbReference type="SUPFAM" id="SSF160240">
    <property type="entry name" value="Cation efflux protein cytoplasmic domain-like"/>
    <property type="match status" value="2"/>
</dbReference>
<dbReference type="Pfam" id="PF16916">
    <property type="entry name" value="ZT_dimer"/>
    <property type="match status" value="2"/>
</dbReference>
<protein>
    <recommendedName>
        <fullName evidence="12">Cation diffusion facilitator family transporter</fullName>
    </recommendedName>
</protein>
<dbReference type="OrthoDB" id="9806522at2"/>
<evidence type="ECO:0000259" key="8">
    <source>
        <dbReference type="Pfam" id="PF01545"/>
    </source>
</evidence>
<dbReference type="NCBIfam" id="TIGR01297">
    <property type="entry name" value="CDF"/>
    <property type="match status" value="1"/>
</dbReference>
<feature type="transmembrane region" description="Helical" evidence="7">
    <location>
        <begin position="77"/>
        <end position="95"/>
    </location>
</feature>
<comment type="subcellular location">
    <subcellularLocation>
        <location evidence="1">Membrane</location>
        <topology evidence="1">Multi-pass membrane protein</topology>
    </subcellularLocation>
</comment>
<dbReference type="InterPro" id="IPR027469">
    <property type="entry name" value="Cation_efflux_TMD_sf"/>
</dbReference>
<evidence type="ECO:0000313" key="10">
    <source>
        <dbReference type="EMBL" id="KIO78742.1"/>
    </source>
</evidence>
<dbReference type="EMBL" id="JXRA01000006">
    <property type="protein sequence ID" value="KIO78742.1"/>
    <property type="molecule type" value="Genomic_DNA"/>
</dbReference>
<dbReference type="SUPFAM" id="SSF161111">
    <property type="entry name" value="Cation efflux protein transmembrane domain-like"/>
    <property type="match status" value="1"/>
</dbReference>
<feature type="transmembrane region" description="Helical" evidence="7">
    <location>
        <begin position="7"/>
        <end position="29"/>
    </location>
</feature>
<dbReference type="InterPro" id="IPR002524">
    <property type="entry name" value="Cation_efflux"/>
</dbReference>
<dbReference type="InterPro" id="IPR036837">
    <property type="entry name" value="Cation_efflux_CTD_sf"/>
</dbReference>
<evidence type="ECO:0000256" key="7">
    <source>
        <dbReference type="SAM" id="Phobius"/>
    </source>
</evidence>
<feature type="transmembrane region" description="Helical" evidence="7">
    <location>
        <begin position="101"/>
        <end position="124"/>
    </location>
</feature>
<feature type="transmembrane region" description="Helical" evidence="7">
    <location>
        <begin position="35"/>
        <end position="56"/>
    </location>
</feature>
<proteinExistence type="inferred from homology"/>